<sequence length="217" mass="25244">MTTNGRPRKKHNYLVDYQIVPEDETETFIDFVDLLSMYDNVDRPKYGLCKGGDATTFFHELKNRGFVFEGVPAEPVRHAPLGPYSLDSKEDYKFHDIFERLKQKYKNDDRKTYGVCSKYGAPDRLFNKDADKARIVDENGDVALREMPEDWTKGYKDLVERIRNAKNSVKFKSYRETQSANINVFDENVRVTGRGVKIPNVTSEEMKLQEKAERLPK</sequence>
<accession>E4YDC1</accession>
<proteinExistence type="predicted"/>
<gene>
    <name evidence="1" type="ORF">GSOID_T00021454001</name>
</gene>
<dbReference type="AlphaFoldDB" id="E4YDC1"/>
<name>E4YDC1_OIKDI</name>
<protein>
    <submittedName>
        <fullName evidence="1">Uncharacterized protein</fullName>
    </submittedName>
</protein>
<dbReference type="Proteomes" id="UP000011014">
    <property type="component" value="Unassembled WGS sequence"/>
</dbReference>
<reference evidence="1" key="1">
    <citation type="journal article" date="2010" name="Science">
        <title>Plasticity of animal genome architecture unmasked by rapid evolution of a pelagic tunicate.</title>
        <authorList>
            <person name="Denoeud F."/>
            <person name="Henriet S."/>
            <person name="Mungpakdee S."/>
            <person name="Aury J.M."/>
            <person name="Da Silva C."/>
            <person name="Brinkmann H."/>
            <person name="Mikhaleva J."/>
            <person name="Olsen L.C."/>
            <person name="Jubin C."/>
            <person name="Canestro C."/>
            <person name="Bouquet J.M."/>
            <person name="Danks G."/>
            <person name="Poulain J."/>
            <person name="Campsteijn C."/>
            <person name="Adamski M."/>
            <person name="Cross I."/>
            <person name="Yadetie F."/>
            <person name="Muffato M."/>
            <person name="Louis A."/>
            <person name="Butcher S."/>
            <person name="Tsagkogeorga G."/>
            <person name="Konrad A."/>
            <person name="Singh S."/>
            <person name="Jensen M.F."/>
            <person name="Cong E.H."/>
            <person name="Eikeseth-Otteraa H."/>
            <person name="Noel B."/>
            <person name="Anthouard V."/>
            <person name="Porcel B.M."/>
            <person name="Kachouri-Lafond R."/>
            <person name="Nishino A."/>
            <person name="Ugolini M."/>
            <person name="Chourrout P."/>
            <person name="Nishida H."/>
            <person name="Aasland R."/>
            <person name="Huzurbazar S."/>
            <person name="Westhof E."/>
            <person name="Delsuc F."/>
            <person name="Lehrach H."/>
            <person name="Reinhardt R."/>
            <person name="Weissenbach J."/>
            <person name="Roy S.W."/>
            <person name="Artiguenave F."/>
            <person name="Postlethwait J.H."/>
            <person name="Manak J.R."/>
            <person name="Thompson E.M."/>
            <person name="Jaillon O."/>
            <person name="Du Pasquier L."/>
            <person name="Boudinot P."/>
            <person name="Liberles D.A."/>
            <person name="Volff J.N."/>
            <person name="Philippe H."/>
            <person name="Lenhard B."/>
            <person name="Roest Crollius H."/>
            <person name="Wincker P."/>
            <person name="Chourrout D."/>
        </authorList>
    </citation>
    <scope>NUCLEOTIDE SEQUENCE [LARGE SCALE GENOMIC DNA]</scope>
</reference>
<dbReference type="EMBL" id="FN654425">
    <property type="protein sequence ID" value="CBY33532.1"/>
    <property type="molecule type" value="Genomic_DNA"/>
</dbReference>
<organism evidence="1">
    <name type="scientific">Oikopleura dioica</name>
    <name type="common">Tunicate</name>
    <dbReference type="NCBI Taxonomy" id="34765"/>
    <lineage>
        <taxon>Eukaryota</taxon>
        <taxon>Metazoa</taxon>
        <taxon>Chordata</taxon>
        <taxon>Tunicata</taxon>
        <taxon>Appendicularia</taxon>
        <taxon>Copelata</taxon>
        <taxon>Oikopleuridae</taxon>
        <taxon>Oikopleura</taxon>
    </lineage>
</organism>
<evidence type="ECO:0000313" key="1">
    <source>
        <dbReference type="EMBL" id="CBY33532.1"/>
    </source>
</evidence>